<dbReference type="GO" id="GO:0006281">
    <property type="term" value="P:DNA repair"/>
    <property type="evidence" value="ECO:0007669"/>
    <property type="project" value="UniProtKB-UniRule"/>
</dbReference>
<evidence type="ECO:0000313" key="16">
    <source>
        <dbReference type="EMBL" id="RUL64320.1"/>
    </source>
</evidence>
<comment type="caution">
    <text evidence="16">The sequence shown here is derived from an EMBL/GenBank/DDBJ whole genome shotgun (WGS) entry which is preliminary data.</text>
</comment>
<evidence type="ECO:0000256" key="1">
    <source>
        <dbReference type="ARBA" id="ARBA00007484"/>
    </source>
</evidence>
<dbReference type="InterPro" id="IPR006197">
    <property type="entry name" value="Peptidase_S24_LexA"/>
</dbReference>
<evidence type="ECO:0000256" key="4">
    <source>
        <dbReference type="ARBA" id="ARBA00022763"/>
    </source>
</evidence>
<keyword evidence="3 12" id="KW-0235">DNA replication</keyword>
<dbReference type="NCBIfam" id="TIGR00498">
    <property type="entry name" value="lexA"/>
    <property type="match status" value="1"/>
</dbReference>
<keyword evidence="7 12" id="KW-0805">Transcription regulation</keyword>
<sequence>MSIQLTSRQSNILAFIRARLDQAGEAPTLEEIGNAMGLPNVSAVLKHVRSLEAKGRLVIEPNRTRGIRLVQENDPFAADTMELPLIGRIAAGEPIFSESRVERSMRVSSDLFRLRPDYLVRVVGDSMRDEGILDGDLVAVHATPVARHGQIVAARVEGERFTIKRLYWKGDVIRLLPNSAGYEPIDPDPTEDFAIEGLFAGLVRGA</sequence>
<dbReference type="OrthoDB" id="9802364at2"/>
<dbReference type="GO" id="GO:0006508">
    <property type="term" value="P:proteolysis"/>
    <property type="evidence" value="ECO:0007669"/>
    <property type="project" value="InterPro"/>
</dbReference>
<dbReference type="InterPro" id="IPR015927">
    <property type="entry name" value="Peptidase_S24_S26A/B/C"/>
</dbReference>
<feature type="DNA-binding region" description="H-T-H motif" evidence="12">
    <location>
        <begin position="29"/>
        <end position="49"/>
    </location>
</feature>
<dbReference type="AlphaFoldDB" id="A0A432LUM7"/>
<dbReference type="SUPFAM" id="SSF46785">
    <property type="entry name" value="Winged helix' DNA-binding domain"/>
    <property type="match status" value="1"/>
</dbReference>
<evidence type="ECO:0000256" key="13">
    <source>
        <dbReference type="RuleBase" id="RU003991"/>
    </source>
</evidence>
<evidence type="ECO:0000256" key="9">
    <source>
        <dbReference type="ARBA" id="ARBA00023163"/>
    </source>
</evidence>
<dbReference type="InterPro" id="IPR036390">
    <property type="entry name" value="WH_DNA-bd_sf"/>
</dbReference>
<dbReference type="InterPro" id="IPR006200">
    <property type="entry name" value="LexA"/>
</dbReference>
<protein>
    <recommendedName>
        <fullName evidence="12">LexA repressor</fullName>
        <ecNumber evidence="12">3.4.21.88</ecNumber>
    </recommendedName>
</protein>
<evidence type="ECO:0000256" key="7">
    <source>
        <dbReference type="ARBA" id="ARBA00023015"/>
    </source>
</evidence>
<dbReference type="InterPro" id="IPR050077">
    <property type="entry name" value="LexA_repressor"/>
</dbReference>
<evidence type="ECO:0000256" key="11">
    <source>
        <dbReference type="ARBA" id="ARBA00023236"/>
    </source>
</evidence>
<dbReference type="InterPro" id="IPR039418">
    <property type="entry name" value="LexA-like"/>
</dbReference>
<evidence type="ECO:0000259" key="14">
    <source>
        <dbReference type="Pfam" id="PF00717"/>
    </source>
</evidence>
<keyword evidence="4 12" id="KW-0227">DNA damage</keyword>
<keyword evidence="17" id="KW-1185">Reference proteome</keyword>
<dbReference type="InterPro" id="IPR036286">
    <property type="entry name" value="LexA/Signal_pep-like_sf"/>
</dbReference>
<name>A0A432LUM7_9GAMM</name>
<evidence type="ECO:0000256" key="2">
    <source>
        <dbReference type="ARBA" id="ARBA00022491"/>
    </source>
</evidence>
<dbReference type="GO" id="GO:0004252">
    <property type="term" value="F:serine-type endopeptidase activity"/>
    <property type="evidence" value="ECO:0007669"/>
    <property type="project" value="UniProtKB-UniRule"/>
</dbReference>
<dbReference type="Pfam" id="PF01726">
    <property type="entry name" value="LexA_DNA_bind"/>
    <property type="match status" value="1"/>
</dbReference>
<dbReference type="CDD" id="cd06529">
    <property type="entry name" value="S24_LexA-like"/>
    <property type="match status" value="1"/>
</dbReference>
<dbReference type="EMBL" id="RYZR01000005">
    <property type="protein sequence ID" value="RUL64320.1"/>
    <property type="molecule type" value="Genomic_DNA"/>
</dbReference>
<dbReference type="GO" id="GO:0001217">
    <property type="term" value="F:DNA-binding transcription repressor activity"/>
    <property type="evidence" value="ECO:0007669"/>
    <property type="project" value="UniProtKB-ARBA"/>
</dbReference>
<dbReference type="GO" id="GO:0006260">
    <property type="term" value="P:DNA replication"/>
    <property type="evidence" value="ECO:0007669"/>
    <property type="project" value="UniProtKB-UniRule"/>
</dbReference>
<dbReference type="Proteomes" id="UP000267077">
    <property type="component" value="Unassembled WGS sequence"/>
</dbReference>
<dbReference type="HAMAP" id="MF_00015">
    <property type="entry name" value="LexA"/>
    <property type="match status" value="1"/>
</dbReference>
<dbReference type="PANTHER" id="PTHR33516:SF2">
    <property type="entry name" value="LEXA REPRESSOR-RELATED"/>
    <property type="match status" value="1"/>
</dbReference>
<dbReference type="InterPro" id="IPR006199">
    <property type="entry name" value="LexA_DNA-bd_dom"/>
</dbReference>
<dbReference type="PANTHER" id="PTHR33516">
    <property type="entry name" value="LEXA REPRESSOR"/>
    <property type="match status" value="1"/>
</dbReference>
<dbReference type="FunFam" id="2.10.109.10:FF:000001">
    <property type="entry name" value="LexA repressor"/>
    <property type="match status" value="1"/>
</dbReference>
<keyword evidence="9 12" id="KW-0804">Transcription</keyword>
<dbReference type="Gene3D" id="1.10.10.10">
    <property type="entry name" value="Winged helix-like DNA-binding domain superfamily/Winged helix DNA-binding domain"/>
    <property type="match status" value="1"/>
</dbReference>
<evidence type="ECO:0000256" key="3">
    <source>
        <dbReference type="ARBA" id="ARBA00022705"/>
    </source>
</evidence>
<gene>
    <name evidence="12 16" type="primary">lexA</name>
    <name evidence="16" type="ORF">EKH79_09795</name>
</gene>
<dbReference type="GO" id="GO:0009432">
    <property type="term" value="P:SOS response"/>
    <property type="evidence" value="ECO:0007669"/>
    <property type="project" value="UniProtKB-UniRule"/>
</dbReference>
<dbReference type="SUPFAM" id="SSF51306">
    <property type="entry name" value="LexA/Signal peptidase"/>
    <property type="match status" value="1"/>
</dbReference>
<dbReference type="Gene3D" id="2.10.109.10">
    <property type="entry name" value="Umud Fragment, subunit A"/>
    <property type="match status" value="1"/>
</dbReference>
<evidence type="ECO:0000256" key="12">
    <source>
        <dbReference type="HAMAP-Rule" id="MF_00015"/>
    </source>
</evidence>
<evidence type="ECO:0000259" key="15">
    <source>
        <dbReference type="Pfam" id="PF01726"/>
    </source>
</evidence>
<feature type="domain" description="Peptidase S24/S26A/S26B/S26C" evidence="14">
    <location>
        <begin position="84"/>
        <end position="197"/>
    </location>
</feature>
<comment type="similarity">
    <text evidence="1 12 13">Belongs to the peptidase S24 family.</text>
</comment>
<keyword evidence="6 12" id="KW-0068">Autocatalytic cleavage</keyword>
<comment type="function">
    <text evidence="12">Represses a number of genes involved in the response to DNA damage (SOS response), including recA and lexA. In the presence of single-stranded DNA, RecA interacts with LexA causing an autocatalytic cleavage which disrupts the DNA-binding part of LexA, leading to derepression of the SOS regulon and eventually DNA repair.</text>
</comment>
<dbReference type="Pfam" id="PF00717">
    <property type="entry name" value="Peptidase_S24"/>
    <property type="match status" value="1"/>
</dbReference>
<evidence type="ECO:0000256" key="8">
    <source>
        <dbReference type="ARBA" id="ARBA00023125"/>
    </source>
</evidence>
<keyword evidence="11 12" id="KW-0742">SOS response</keyword>
<keyword evidence="8 12" id="KW-0238">DNA-binding</keyword>
<dbReference type="EC" id="3.4.21.88" evidence="12"/>
<feature type="active site" description="For autocatalytic cleavage activity" evidence="12">
    <location>
        <position position="126"/>
    </location>
</feature>
<comment type="catalytic activity">
    <reaction evidence="12">
        <text>Hydrolysis of Ala-|-Gly bond in repressor LexA.</text>
        <dbReference type="EC" id="3.4.21.88"/>
    </reaction>
</comment>
<dbReference type="InterPro" id="IPR036388">
    <property type="entry name" value="WH-like_DNA-bd_sf"/>
</dbReference>
<proteinExistence type="inferred from homology"/>
<feature type="domain" description="LexA repressor DNA-binding" evidence="15">
    <location>
        <begin position="4"/>
        <end position="66"/>
    </location>
</feature>
<evidence type="ECO:0000256" key="6">
    <source>
        <dbReference type="ARBA" id="ARBA00022813"/>
    </source>
</evidence>
<reference evidence="16 17" key="1">
    <citation type="submission" date="2018-12" db="EMBL/GenBank/DDBJ databases">
        <title>Dyella dinghuensis sp. nov. DHOA06 and Dyella choica sp. nov. 4M-K27, isolated from forest soil.</title>
        <authorList>
            <person name="Qiu L.-H."/>
            <person name="Gao Z.-H."/>
        </authorList>
    </citation>
    <scope>NUCLEOTIDE SEQUENCE [LARGE SCALE GENOMIC DNA]</scope>
    <source>
        <strain evidence="16 17">DHOA06</strain>
    </source>
</reference>
<comment type="subunit">
    <text evidence="12">Homodimer.</text>
</comment>
<feature type="active site" description="For autocatalytic cleavage activity" evidence="12">
    <location>
        <position position="164"/>
    </location>
</feature>
<evidence type="ECO:0000256" key="10">
    <source>
        <dbReference type="ARBA" id="ARBA00023204"/>
    </source>
</evidence>
<accession>A0A432LUM7</accession>
<dbReference type="GO" id="GO:0032993">
    <property type="term" value="C:protein-DNA complex"/>
    <property type="evidence" value="ECO:0007669"/>
    <property type="project" value="UniProtKB-ARBA"/>
</dbReference>
<dbReference type="RefSeq" id="WP_126673600.1">
    <property type="nucleotide sequence ID" value="NZ_RYZR01000005.1"/>
</dbReference>
<keyword evidence="10 12" id="KW-0234">DNA repair</keyword>
<dbReference type="GO" id="GO:0000976">
    <property type="term" value="F:transcription cis-regulatory region binding"/>
    <property type="evidence" value="ECO:0007669"/>
    <property type="project" value="UniProtKB-ARBA"/>
</dbReference>
<evidence type="ECO:0000313" key="17">
    <source>
        <dbReference type="Proteomes" id="UP000267077"/>
    </source>
</evidence>
<organism evidence="16 17">
    <name type="scientific">Dyella dinghuensis</name>
    <dbReference type="NCBI Taxonomy" id="1920169"/>
    <lineage>
        <taxon>Bacteria</taxon>
        <taxon>Pseudomonadati</taxon>
        <taxon>Pseudomonadota</taxon>
        <taxon>Gammaproteobacteria</taxon>
        <taxon>Lysobacterales</taxon>
        <taxon>Rhodanobacteraceae</taxon>
        <taxon>Dyella</taxon>
    </lineage>
</organism>
<dbReference type="PRINTS" id="PR00726">
    <property type="entry name" value="LEXASERPTASE"/>
</dbReference>
<feature type="site" description="Cleavage; by autolysis" evidence="12">
    <location>
        <begin position="91"/>
        <end position="92"/>
    </location>
</feature>
<evidence type="ECO:0000256" key="5">
    <source>
        <dbReference type="ARBA" id="ARBA00022801"/>
    </source>
</evidence>
<keyword evidence="5 12" id="KW-0378">Hydrolase</keyword>
<keyword evidence="2 12" id="KW-0678">Repressor</keyword>